<dbReference type="Proteomes" id="UP000017415">
    <property type="component" value="Unassembled WGS sequence"/>
</dbReference>
<keyword evidence="2" id="KW-1185">Reference proteome</keyword>
<gene>
    <name evidence="1" type="ORF">OMO_00944</name>
</gene>
<evidence type="ECO:0000313" key="1">
    <source>
        <dbReference type="EMBL" id="ESK61956.1"/>
    </source>
</evidence>
<dbReference type="EMBL" id="AHYS01000004">
    <property type="protein sequence ID" value="ESK61956.1"/>
    <property type="molecule type" value="Genomic_DNA"/>
</dbReference>
<protein>
    <submittedName>
        <fullName evidence="1">Uncharacterized protein</fullName>
    </submittedName>
</protein>
<dbReference type="GeneID" id="60872095"/>
<dbReference type="AlphaFoldDB" id="S1R988"/>
<accession>S1R988</accession>
<dbReference type="OrthoDB" id="581132at2"/>
<name>S1R988_9ENTE</name>
<comment type="caution">
    <text evidence="1">The sequence shown here is derived from an EMBL/GenBank/DDBJ whole genome shotgun (WGS) entry which is preliminary data.</text>
</comment>
<dbReference type="eggNOG" id="ENOG50313AY">
    <property type="taxonomic scope" value="Bacteria"/>
</dbReference>
<proteinExistence type="predicted"/>
<sequence length="626" mass="73278">MQVYLDNQQFNRKPESKEIGIITNKIYKQRANLDLRELAKEIAEKGRTVMLATYIANLKQSELEQQSILMLDFDNQDKDNQFTLEQALNDKFIKDNACFIYRTFSDSKLIDKFRVVFALDKELNTADEVKMAYRVLLSKYPQADRHTSNPNRLFFGSNSGFREINFENRLKKSEVVREVLEEKVKRYEVNIPKDFEIIDNTYVYELIKNKKFKQAKEIIAIKYSNTNVLNNQFKNETSVNHFFKTEVDMLEFLDLPTKKSFNCIVFEDNKPSAGVYISETETQIYHNFANNYRADLVRLVAKLADITAFEAIELLMYLTDSQLVTDTLIQRQIRTVDYLISSLENPDLSNLYPTSYKFLSRNLEEITSMLKIVSEYKYIDSSGNVKIMSYLTVDSLTKQINHRVKHKNVSKETVVKCMYLLTLTDILIKEKIENVDKQLLENIDKSRAKSNNETGLKRYKRYPNFLSIADNADLETVESILKELNSKKFTVEGSLNFEWLYTNYSKEIALKVFPQKFDSEVKNITDNLVISNDSTKKIEMIMSVIHTYLIENDTNYIKNSTLVELLKENKFPKVQKNLTKFRNKVVLEYSNYYSQDLAFDKISNDLKEQLCIDKSTVIKGNIFYLK</sequence>
<dbReference type="RefSeq" id="WP_016251288.1">
    <property type="nucleotide sequence ID" value="NZ_ASWI01000003.1"/>
</dbReference>
<organism evidence="1 2">
    <name type="scientific">Enterococcus cecorum DSM 20682 = ATCC 43198</name>
    <dbReference type="NCBI Taxonomy" id="1121864"/>
    <lineage>
        <taxon>Bacteria</taxon>
        <taxon>Bacillati</taxon>
        <taxon>Bacillota</taxon>
        <taxon>Bacilli</taxon>
        <taxon>Lactobacillales</taxon>
        <taxon>Enterococcaceae</taxon>
        <taxon>Enterococcus</taxon>
    </lineage>
</organism>
<dbReference type="HOGENOM" id="CLU_444639_0_0_9"/>
<dbReference type="PATRIC" id="fig|1121864.4.peg.1104"/>
<reference evidence="1 2" key="1">
    <citation type="submission" date="2013-10" db="EMBL/GenBank/DDBJ databases">
        <title>The Genome Sequence of Enterococcus cecorum DSM 20682 (= ATCC 43198) (Illumina assembly).</title>
        <authorList>
            <consortium name="The Broad Institute Genomics Platform"/>
            <consortium name="The Broad Institute Genome Sequencing Center for Infectious Disease"/>
            <person name="Earl A."/>
            <person name="Russ C."/>
            <person name="Gilmore M."/>
            <person name="Surin D."/>
            <person name="Walker B."/>
            <person name="Young S."/>
            <person name="Zeng Q."/>
            <person name="Gargeya S."/>
            <person name="Fitzgerald M."/>
            <person name="Haas B."/>
            <person name="Abouelleil A."/>
            <person name="Allen A.W."/>
            <person name="Alvarado L."/>
            <person name="Arachchi H.M."/>
            <person name="Berlin A.M."/>
            <person name="Chapman S.B."/>
            <person name="Gainer-Dewar J."/>
            <person name="Goldberg J."/>
            <person name="Griggs A."/>
            <person name="Gujja S."/>
            <person name="Hansen M."/>
            <person name="Howarth C."/>
            <person name="Imamovic A."/>
            <person name="Ireland A."/>
            <person name="Larimer J."/>
            <person name="McCowan C."/>
            <person name="Murphy C."/>
            <person name="Pearson M."/>
            <person name="Poon T.W."/>
            <person name="Priest M."/>
            <person name="Roberts A."/>
            <person name="Saif S."/>
            <person name="Shea T."/>
            <person name="Sisk P."/>
            <person name="Sykes S."/>
            <person name="Wortman J."/>
            <person name="Nusbaum C."/>
            <person name="Birren B."/>
        </authorList>
    </citation>
    <scope>NUCLEOTIDE SEQUENCE [LARGE SCALE GENOMIC DNA]</scope>
    <source>
        <strain evidence="1 2">ATCC 43198</strain>
    </source>
</reference>
<evidence type="ECO:0000313" key="2">
    <source>
        <dbReference type="Proteomes" id="UP000017415"/>
    </source>
</evidence>